<reference evidence="2 3" key="2">
    <citation type="submission" date="2013-11" db="EMBL/GenBank/DDBJ databases">
        <title>The Genome Sequence of Phytophthora parasitica INRA-310.</title>
        <authorList>
            <consortium name="The Broad Institute Genomics Platform"/>
            <person name="Russ C."/>
            <person name="Tyler B."/>
            <person name="Panabieres F."/>
            <person name="Shan W."/>
            <person name="Tripathy S."/>
            <person name="Grunwald N."/>
            <person name="Machado M."/>
            <person name="Johnson C.S."/>
            <person name="Arredondo F."/>
            <person name="Hong C."/>
            <person name="Coffey M."/>
            <person name="Young S.K."/>
            <person name="Zeng Q."/>
            <person name="Gargeya S."/>
            <person name="Fitzgerald M."/>
            <person name="Abouelleil A."/>
            <person name="Alvarado L."/>
            <person name="Chapman S.B."/>
            <person name="Gainer-Dewar J."/>
            <person name="Goldberg J."/>
            <person name="Griggs A."/>
            <person name="Gujja S."/>
            <person name="Hansen M."/>
            <person name="Howarth C."/>
            <person name="Imamovic A."/>
            <person name="Ireland A."/>
            <person name="Larimer J."/>
            <person name="McCowan C."/>
            <person name="Murphy C."/>
            <person name="Pearson M."/>
            <person name="Poon T.W."/>
            <person name="Priest M."/>
            <person name="Roberts A."/>
            <person name="Saif S."/>
            <person name="Shea T."/>
            <person name="Sykes S."/>
            <person name="Wortman J."/>
            <person name="Nusbaum C."/>
            <person name="Birren B."/>
        </authorList>
    </citation>
    <scope>NUCLEOTIDE SEQUENCE [LARGE SCALE GENOMIC DNA]</scope>
    <source>
        <strain evidence="2 3">INRA-310</strain>
    </source>
</reference>
<feature type="chain" id="PRO_5004822075" description="RxLR effector protein" evidence="1">
    <location>
        <begin position="17"/>
        <end position="35"/>
    </location>
</feature>
<dbReference type="Proteomes" id="UP000018817">
    <property type="component" value="Unassembled WGS sequence"/>
</dbReference>
<evidence type="ECO:0000313" key="3">
    <source>
        <dbReference type="Proteomes" id="UP000018817"/>
    </source>
</evidence>
<dbReference type="RefSeq" id="XP_008908199.1">
    <property type="nucleotide sequence ID" value="XM_008909951.1"/>
</dbReference>
<evidence type="ECO:0000256" key="1">
    <source>
        <dbReference type="SAM" id="SignalP"/>
    </source>
</evidence>
<dbReference type="AlphaFoldDB" id="W2Q0R5"/>
<dbReference type="GeneID" id="20191940"/>
<reference evidence="3" key="1">
    <citation type="submission" date="2011-12" db="EMBL/GenBank/DDBJ databases">
        <authorList>
            <consortium name="The Broad Institute Genome Sequencing Platform"/>
            <person name="Russ C."/>
            <person name="Tyler B."/>
            <person name="Panabieres F."/>
            <person name="Shan W."/>
            <person name="Tripathy S."/>
            <person name="Grunwald N."/>
            <person name="Machado M."/>
            <person name="Young S.K."/>
            <person name="Zeng Q."/>
            <person name="Gargeya S."/>
            <person name="Fitzgerald M."/>
            <person name="Haas B."/>
            <person name="Abouelleil A."/>
            <person name="Alvarado L."/>
            <person name="Arachchi H.M."/>
            <person name="Berlin A."/>
            <person name="Chapman S.B."/>
            <person name="Gearin G."/>
            <person name="Goldberg J."/>
            <person name="Griggs A."/>
            <person name="Gujja S."/>
            <person name="Hansen M."/>
            <person name="Heiman D."/>
            <person name="Howarth C."/>
            <person name="Larimer J."/>
            <person name="Lui A."/>
            <person name="MacDonald P.J.P."/>
            <person name="McCowen C."/>
            <person name="Montmayeur A."/>
            <person name="Murphy C."/>
            <person name="Neiman D."/>
            <person name="Pearson M."/>
            <person name="Priest M."/>
            <person name="Roberts A."/>
            <person name="Saif S."/>
            <person name="Shea T."/>
            <person name="Sisk P."/>
            <person name="Stolte C."/>
            <person name="Sykes S."/>
            <person name="Wortman J."/>
            <person name="Nusbaum C."/>
            <person name="Birren B."/>
        </authorList>
    </citation>
    <scope>NUCLEOTIDE SEQUENCE [LARGE SCALE GENOMIC DNA]</scope>
    <source>
        <strain evidence="3">INRA-310</strain>
    </source>
</reference>
<dbReference type="VEuPathDB" id="FungiDB:PPTG_23341"/>
<accession>W2Q0R5</accession>
<sequence>MKALVRLLSITTSAWLVVIQERSLVSWTTGLAGRT</sequence>
<keyword evidence="1" id="KW-0732">Signal</keyword>
<organism evidence="2 3">
    <name type="scientific">Phytophthora nicotianae (strain INRA-310)</name>
    <name type="common">Phytophthora parasitica</name>
    <dbReference type="NCBI Taxonomy" id="761204"/>
    <lineage>
        <taxon>Eukaryota</taxon>
        <taxon>Sar</taxon>
        <taxon>Stramenopiles</taxon>
        <taxon>Oomycota</taxon>
        <taxon>Peronosporomycetes</taxon>
        <taxon>Peronosporales</taxon>
        <taxon>Peronosporaceae</taxon>
        <taxon>Phytophthora</taxon>
    </lineage>
</organism>
<feature type="signal peptide" evidence="1">
    <location>
        <begin position="1"/>
        <end position="16"/>
    </location>
</feature>
<proteinExistence type="predicted"/>
<protein>
    <recommendedName>
        <fullName evidence="4">RxLR effector protein</fullName>
    </recommendedName>
</protein>
<dbReference type="EMBL" id="KI669595">
    <property type="protein sequence ID" value="ETN06707.1"/>
    <property type="molecule type" value="Genomic_DNA"/>
</dbReference>
<name>W2Q0R5_PHYN3</name>
<gene>
    <name evidence="2" type="ORF">PPTG_23341</name>
</gene>
<evidence type="ECO:0008006" key="4">
    <source>
        <dbReference type="Google" id="ProtNLM"/>
    </source>
</evidence>
<evidence type="ECO:0000313" key="2">
    <source>
        <dbReference type="EMBL" id="ETN06707.1"/>
    </source>
</evidence>